<reference evidence="1" key="1">
    <citation type="submission" date="2021-01" db="EMBL/GenBank/DDBJ databases">
        <authorList>
            <person name="Corre E."/>
            <person name="Pelletier E."/>
            <person name="Niang G."/>
            <person name="Scheremetjew M."/>
            <person name="Finn R."/>
            <person name="Kale V."/>
            <person name="Holt S."/>
            <person name="Cochrane G."/>
            <person name="Meng A."/>
            <person name="Brown T."/>
            <person name="Cohen L."/>
        </authorList>
    </citation>
    <scope>NUCLEOTIDE SEQUENCE</scope>
    <source>
        <strain evidence="1">CCMP 2712</strain>
    </source>
</reference>
<name>A0A7S4L092_GUITH</name>
<protein>
    <submittedName>
        <fullName evidence="1">Uncharacterized protein</fullName>
    </submittedName>
</protein>
<organism evidence="1">
    <name type="scientific">Guillardia theta</name>
    <name type="common">Cryptophyte</name>
    <name type="synonym">Cryptomonas phi</name>
    <dbReference type="NCBI Taxonomy" id="55529"/>
    <lineage>
        <taxon>Eukaryota</taxon>
        <taxon>Cryptophyceae</taxon>
        <taxon>Pyrenomonadales</taxon>
        <taxon>Geminigeraceae</taxon>
        <taxon>Guillardia</taxon>
    </lineage>
</organism>
<dbReference type="AlphaFoldDB" id="A0A7S4L092"/>
<dbReference type="EMBL" id="HBKN01027709">
    <property type="protein sequence ID" value="CAE2311081.1"/>
    <property type="molecule type" value="Transcribed_RNA"/>
</dbReference>
<sequence length="138" mass="16079">MLKKRTPPQVSSVWWMLEVGTRRLYKNWERIVTIGEGRCSCKEDEELLLACTRGLHVLLLHAIPMMEVVEEVSLRIWGTNAEKALVEVCGTLDEVDWEGREVARRVGLPIDEREIRMIVMLLEESLRHVNEVRRNAEE</sequence>
<accession>A0A7S4L092</accession>
<proteinExistence type="predicted"/>
<gene>
    <name evidence="1" type="ORF">GTHE00462_LOCUS21419</name>
</gene>
<evidence type="ECO:0000313" key="1">
    <source>
        <dbReference type="EMBL" id="CAE2311081.1"/>
    </source>
</evidence>